<dbReference type="GeneID" id="9686577"/>
<protein>
    <submittedName>
        <fullName evidence="1">Predicted protein</fullName>
    </submittedName>
</protein>
<reference evidence="1 2" key="1">
    <citation type="journal article" date="2009" name="Science">
        <title>Green evolution and dynamic adaptations revealed by genomes of the marine picoeukaryotes Micromonas.</title>
        <authorList>
            <person name="Worden A.Z."/>
            <person name="Lee J.H."/>
            <person name="Mock T."/>
            <person name="Rouze P."/>
            <person name="Simmons M.P."/>
            <person name="Aerts A.L."/>
            <person name="Allen A.E."/>
            <person name="Cuvelier M.L."/>
            <person name="Derelle E."/>
            <person name="Everett M.V."/>
            <person name="Foulon E."/>
            <person name="Grimwood J."/>
            <person name="Gundlach H."/>
            <person name="Henrissat B."/>
            <person name="Napoli C."/>
            <person name="McDonald S.M."/>
            <person name="Parker M.S."/>
            <person name="Rombauts S."/>
            <person name="Salamov A."/>
            <person name="Von Dassow P."/>
            <person name="Badger J.H."/>
            <person name="Coutinho P.M."/>
            <person name="Demir E."/>
            <person name="Dubchak I."/>
            <person name="Gentemann C."/>
            <person name="Eikrem W."/>
            <person name="Gready J.E."/>
            <person name="John U."/>
            <person name="Lanier W."/>
            <person name="Lindquist E.A."/>
            <person name="Lucas S."/>
            <person name="Mayer K.F."/>
            <person name="Moreau H."/>
            <person name="Not F."/>
            <person name="Otillar R."/>
            <person name="Panaud O."/>
            <person name="Pangilinan J."/>
            <person name="Paulsen I."/>
            <person name="Piegu B."/>
            <person name="Poliakov A."/>
            <person name="Robbens S."/>
            <person name="Schmutz J."/>
            <person name="Toulza E."/>
            <person name="Wyss T."/>
            <person name="Zelensky A."/>
            <person name="Zhou K."/>
            <person name="Armbrust E.V."/>
            <person name="Bhattacharya D."/>
            <person name="Goodenough U.W."/>
            <person name="Van de Peer Y."/>
            <person name="Grigoriev I.V."/>
        </authorList>
    </citation>
    <scope>NUCLEOTIDE SEQUENCE [LARGE SCALE GENOMIC DNA]</scope>
    <source>
        <strain evidence="1 2">CCMP1545</strain>
    </source>
</reference>
<dbReference type="KEGG" id="mpp:MICPUCDRAFT_60569"/>
<dbReference type="OrthoDB" id="8119704at2759"/>
<name>C1MZ18_MICPC</name>
<gene>
    <name evidence="1" type="ORF">MICPUCDRAFT_60569</name>
</gene>
<proteinExistence type="predicted"/>
<dbReference type="Proteomes" id="UP000001876">
    <property type="component" value="Unassembled WGS sequence"/>
</dbReference>
<sequence>MRSARWPSDLVETIRARSEILEVLGGKDEGKGVLKYHELANAGHWLHVDNPVGLRDIIAPELARLHGELRGG</sequence>
<organism evidence="2">
    <name type="scientific">Micromonas pusilla (strain CCMP1545)</name>
    <name type="common">Picoplanktonic green alga</name>
    <dbReference type="NCBI Taxonomy" id="564608"/>
    <lineage>
        <taxon>Eukaryota</taxon>
        <taxon>Viridiplantae</taxon>
        <taxon>Chlorophyta</taxon>
        <taxon>Mamiellophyceae</taxon>
        <taxon>Mamiellales</taxon>
        <taxon>Mamiellaceae</taxon>
        <taxon>Micromonas</taxon>
    </lineage>
</organism>
<keyword evidence="2" id="KW-1185">Reference proteome</keyword>
<evidence type="ECO:0000313" key="2">
    <source>
        <dbReference type="Proteomes" id="UP000001876"/>
    </source>
</evidence>
<accession>C1MZ18</accession>
<dbReference type="AlphaFoldDB" id="C1MZ18"/>
<dbReference type="RefSeq" id="XP_003061138.1">
    <property type="nucleotide sequence ID" value="XM_003061092.1"/>
</dbReference>
<dbReference type="EMBL" id="GG663743">
    <property type="protein sequence ID" value="EEH54788.1"/>
    <property type="molecule type" value="Genomic_DNA"/>
</dbReference>
<evidence type="ECO:0000313" key="1">
    <source>
        <dbReference type="EMBL" id="EEH54788.1"/>
    </source>
</evidence>